<comment type="caution">
    <text evidence="2">The sequence shown here is derived from an EMBL/GenBank/DDBJ whole genome shotgun (WGS) entry which is preliminary data.</text>
</comment>
<name>A0A5J4YK38_PORPP</name>
<gene>
    <name evidence="2" type="ORF">FVE85_1304</name>
</gene>
<feature type="region of interest" description="Disordered" evidence="1">
    <location>
        <begin position="42"/>
        <end position="116"/>
    </location>
</feature>
<feature type="compositionally biased region" description="Polar residues" evidence="1">
    <location>
        <begin position="1"/>
        <end position="18"/>
    </location>
</feature>
<reference evidence="3" key="1">
    <citation type="journal article" date="2019" name="Nat. Commun.">
        <title>Expansion of phycobilisome linker gene families in mesophilic red algae.</title>
        <authorList>
            <person name="Lee J."/>
            <person name="Kim D."/>
            <person name="Bhattacharya D."/>
            <person name="Yoon H.S."/>
        </authorList>
    </citation>
    <scope>NUCLEOTIDE SEQUENCE [LARGE SCALE GENOMIC DNA]</scope>
    <source>
        <strain evidence="3">CCMP 1328</strain>
    </source>
</reference>
<evidence type="ECO:0000313" key="3">
    <source>
        <dbReference type="Proteomes" id="UP000324585"/>
    </source>
</evidence>
<feature type="compositionally biased region" description="Low complexity" evidence="1">
    <location>
        <begin position="65"/>
        <end position="76"/>
    </location>
</feature>
<proteinExistence type="predicted"/>
<sequence length="142" mass="15475">MEQHPANQKVSMQGSPNLRNAARGSPALVPVRIHAAAAPVAASVPAPAGHMSRMDSIYSSAGMTSRSFPSKSSSLSQDRRRKPRNKLMQSKGTTKERSAPLDARSAPGAIDEYDPNFDSSEEALLDEYVVHYDEDVMMRMDD</sequence>
<dbReference type="AlphaFoldDB" id="A0A5J4YK38"/>
<evidence type="ECO:0000313" key="2">
    <source>
        <dbReference type="EMBL" id="KAA8490857.1"/>
    </source>
</evidence>
<accession>A0A5J4YK38</accession>
<dbReference type="EMBL" id="VRMN01000018">
    <property type="protein sequence ID" value="KAA8490857.1"/>
    <property type="molecule type" value="Genomic_DNA"/>
</dbReference>
<protein>
    <submittedName>
        <fullName evidence="2">Uncharacterized protein</fullName>
    </submittedName>
</protein>
<evidence type="ECO:0000256" key="1">
    <source>
        <dbReference type="SAM" id="MobiDB-lite"/>
    </source>
</evidence>
<keyword evidence="3" id="KW-1185">Reference proteome</keyword>
<feature type="region of interest" description="Disordered" evidence="1">
    <location>
        <begin position="1"/>
        <end position="23"/>
    </location>
</feature>
<dbReference type="Proteomes" id="UP000324585">
    <property type="component" value="Unassembled WGS sequence"/>
</dbReference>
<organism evidence="2 3">
    <name type="scientific">Porphyridium purpureum</name>
    <name type="common">Red alga</name>
    <name type="synonym">Porphyridium cruentum</name>
    <dbReference type="NCBI Taxonomy" id="35688"/>
    <lineage>
        <taxon>Eukaryota</taxon>
        <taxon>Rhodophyta</taxon>
        <taxon>Bangiophyceae</taxon>
        <taxon>Porphyridiales</taxon>
        <taxon>Porphyridiaceae</taxon>
        <taxon>Porphyridium</taxon>
    </lineage>
</organism>